<accession>A0A7W3IWN1</accession>
<protein>
    <submittedName>
        <fullName evidence="1">Uncharacterized protein</fullName>
    </submittedName>
</protein>
<sequence>MRNLIGILLVVWLVIGAAAAFQRGYFGSDRDVSCKSTGDTVLTIVAGPLNYVGANPKVDCNVKAPQPSK</sequence>
<dbReference type="EMBL" id="JACGXA010000001">
    <property type="protein sequence ID" value="MBA8801995.1"/>
    <property type="molecule type" value="Genomic_DNA"/>
</dbReference>
<proteinExistence type="predicted"/>
<reference evidence="1 2" key="1">
    <citation type="submission" date="2020-07" db="EMBL/GenBank/DDBJ databases">
        <title>Sequencing the genomes of 1000 actinobacteria strains.</title>
        <authorList>
            <person name="Klenk H.-P."/>
        </authorList>
    </citation>
    <scope>NUCLEOTIDE SEQUENCE [LARGE SCALE GENOMIC DNA]</scope>
    <source>
        <strain evidence="1 2">DSM 21349</strain>
    </source>
</reference>
<evidence type="ECO:0000313" key="2">
    <source>
        <dbReference type="Proteomes" id="UP000580910"/>
    </source>
</evidence>
<organism evidence="1 2">
    <name type="scientific">Nocardioides ginsengisegetis</name>
    <dbReference type="NCBI Taxonomy" id="661491"/>
    <lineage>
        <taxon>Bacteria</taxon>
        <taxon>Bacillati</taxon>
        <taxon>Actinomycetota</taxon>
        <taxon>Actinomycetes</taxon>
        <taxon>Propionibacteriales</taxon>
        <taxon>Nocardioidaceae</taxon>
        <taxon>Nocardioides</taxon>
    </lineage>
</organism>
<name>A0A7W3IWN1_9ACTN</name>
<evidence type="ECO:0000313" key="1">
    <source>
        <dbReference type="EMBL" id="MBA8801995.1"/>
    </source>
</evidence>
<keyword evidence="2" id="KW-1185">Reference proteome</keyword>
<dbReference type="AlphaFoldDB" id="A0A7W3IWN1"/>
<comment type="caution">
    <text evidence="1">The sequence shown here is derived from an EMBL/GenBank/DDBJ whole genome shotgun (WGS) entry which is preliminary data.</text>
</comment>
<dbReference type="Proteomes" id="UP000580910">
    <property type="component" value="Unassembled WGS sequence"/>
</dbReference>
<dbReference type="RefSeq" id="WP_182536185.1">
    <property type="nucleotide sequence ID" value="NZ_JACGXA010000001.1"/>
</dbReference>
<gene>
    <name evidence="1" type="ORF">FB382_000286</name>
</gene>